<dbReference type="EMBL" id="CP017758">
    <property type="protein sequence ID" value="AQV98148.1"/>
    <property type="molecule type" value="Genomic_DNA"/>
</dbReference>
<dbReference type="OrthoDB" id="273614at2"/>
<evidence type="ECO:0000259" key="4">
    <source>
        <dbReference type="PROSITE" id="PS50995"/>
    </source>
</evidence>
<accession>A0A1U9UZJ8</accession>
<dbReference type="AlphaFoldDB" id="A0A1U9UZJ8"/>
<evidence type="ECO:0000313" key="5">
    <source>
        <dbReference type="EMBL" id="AQV98148.1"/>
    </source>
</evidence>
<evidence type="ECO:0000256" key="1">
    <source>
        <dbReference type="ARBA" id="ARBA00023015"/>
    </source>
</evidence>
<protein>
    <recommendedName>
        <fullName evidence="4">HTH marR-type domain-containing protein</fullName>
    </recommendedName>
</protein>
<dbReference type="SMART" id="SM00347">
    <property type="entry name" value="HTH_MARR"/>
    <property type="match status" value="1"/>
</dbReference>
<dbReference type="InterPro" id="IPR036390">
    <property type="entry name" value="WH_DNA-bd_sf"/>
</dbReference>
<dbReference type="PANTHER" id="PTHR33164">
    <property type="entry name" value="TRANSCRIPTIONAL REGULATOR, MARR FAMILY"/>
    <property type="match status" value="1"/>
</dbReference>
<dbReference type="Pfam" id="PF01047">
    <property type="entry name" value="MarR"/>
    <property type="match status" value="1"/>
</dbReference>
<proteinExistence type="predicted"/>
<dbReference type="GO" id="GO:0006950">
    <property type="term" value="P:response to stress"/>
    <property type="evidence" value="ECO:0007669"/>
    <property type="project" value="TreeGrafter"/>
</dbReference>
<dbReference type="Proteomes" id="UP000189627">
    <property type="component" value="Chromosome 2"/>
</dbReference>
<feature type="domain" description="HTH marR-type" evidence="4">
    <location>
        <begin position="7"/>
        <end position="143"/>
    </location>
</feature>
<dbReference type="InterPro" id="IPR036388">
    <property type="entry name" value="WH-like_DNA-bd_sf"/>
</dbReference>
<reference evidence="6" key="1">
    <citation type="submission" date="2017-02" db="EMBL/GenBank/DDBJ databases">
        <title>Complete genome sequence of Cupriavidus necator strain NH9, a 3-chlorobenzoate degrader.</title>
        <authorList>
            <person name="Moriuchi R."/>
            <person name="Dohra H."/>
            <person name="Ogawa N."/>
        </authorList>
    </citation>
    <scope>NUCLEOTIDE SEQUENCE [LARGE SCALE GENOMIC DNA]</scope>
    <source>
        <strain evidence="6">NH9</strain>
    </source>
</reference>
<dbReference type="RefSeq" id="WP_078200442.1">
    <property type="nucleotide sequence ID" value="NZ_CP017758.1"/>
</dbReference>
<dbReference type="Gene3D" id="1.10.10.10">
    <property type="entry name" value="Winged helix-like DNA-binding domain superfamily/Winged helix DNA-binding domain"/>
    <property type="match status" value="1"/>
</dbReference>
<dbReference type="GO" id="GO:0003700">
    <property type="term" value="F:DNA-binding transcription factor activity"/>
    <property type="evidence" value="ECO:0007669"/>
    <property type="project" value="InterPro"/>
</dbReference>
<keyword evidence="2" id="KW-0238">DNA-binding</keyword>
<dbReference type="InterPro" id="IPR039422">
    <property type="entry name" value="MarR/SlyA-like"/>
</dbReference>
<organism evidence="5 6">
    <name type="scientific">Cupriavidus necator</name>
    <name type="common">Alcaligenes eutrophus</name>
    <name type="synonym">Ralstonia eutropha</name>
    <dbReference type="NCBI Taxonomy" id="106590"/>
    <lineage>
        <taxon>Bacteria</taxon>
        <taxon>Pseudomonadati</taxon>
        <taxon>Pseudomonadota</taxon>
        <taxon>Betaproteobacteria</taxon>
        <taxon>Burkholderiales</taxon>
        <taxon>Burkholderiaceae</taxon>
        <taxon>Cupriavidus</taxon>
    </lineage>
</organism>
<dbReference type="PANTHER" id="PTHR33164:SF57">
    <property type="entry name" value="MARR-FAMILY TRANSCRIPTIONAL REGULATOR"/>
    <property type="match status" value="1"/>
</dbReference>
<evidence type="ECO:0000256" key="3">
    <source>
        <dbReference type="ARBA" id="ARBA00023163"/>
    </source>
</evidence>
<evidence type="ECO:0000256" key="2">
    <source>
        <dbReference type="ARBA" id="ARBA00023125"/>
    </source>
</evidence>
<dbReference type="PRINTS" id="PR00598">
    <property type="entry name" value="HTHMARR"/>
</dbReference>
<dbReference type="InterPro" id="IPR000835">
    <property type="entry name" value="HTH_MarR-typ"/>
</dbReference>
<dbReference type="GO" id="GO:0003677">
    <property type="term" value="F:DNA binding"/>
    <property type="evidence" value="ECO:0007669"/>
    <property type="project" value="UniProtKB-KW"/>
</dbReference>
<dbReference type="SUPFAM" id="SSF46785">
    <property type="entry name" value="Winged helix' DNA-binding domain"/>
    <property type="match status" value="1"/>
</dbReference>
<dbReference type="PROSITE" id="PS50995">
    <property type="entry name" value="HTH_MARR_2"/>
    <property type="match status" value="1"/>
</dbReference>
<gene>
    <name evidence="5" type="ORF">BJN34_30225</name>
</gene>
<dbReference type="KEGG" id="cuh:BJN34_30225"/>
<sequence>MTRESEKDALHHALLDLVGIFTRPQPDEKLLEEAGVSLDRALFPLLVRIGLYQPIGVAELAELVGRDHSTVSRQLGKLETLGLVQRKACGDDQRIRQAKVTAKGRKMVAAISVARRRIFDDIQKDWSAQDRAQLTRLVRRLADGMRETLVQR</sequence>
<name>A0A1U9UZJ8_CUPNE</name>
<dbReference type="InterPro" id="IPR023187">
    <property type="entry name" value="Tscrpt_reg_MarR-type_CS"/>
</dbReference>
<evidence type="ECO:0000313" key="6">
    <source>
        <dbReference type="Proteomes" id="UP000189627"/>
    </source>
</evidence>
<keyword evidence="3" id="KW-0804">Transcription</keyword>
<dbReference type="PROSITE" id="PS01117">
    <property type="entry name" value="HTH_MARR_1"/>
    <property type="match status" value="1"/>
</dbReference>
<keyword evidence="1" id="KW-0805">Transcription regulation</keyword>